<evidence type="ECO:0000313" key="3">
    <source>
        <dbReference type="Proteomes" id="UP000800036"/>
    </source>
</evidence>
<accession>A0A6A5VCL4</accession>
<name>A0A6A5VCL4_9PLEO</name>
<feature type="region of interest" description="Disordered" evidence="1">
    <location>
        <begin position="186"/>
        <end position="211"/>
    </location>
</feature>
<dbReference type="Proteomes" id="UP000800036">
    <property type="component" value="Unassembled WGS sequence"/>
</dbReference>
<dbReference type="AlphaFoldDB" id="A0A6A5VCL4"/>
<reference evidence="2" key="1">
    <citation type="journal article" date="2020" name="Stud. Mycol.">
        <title>101 Dothideomycetes genomes: a test case for predicting lifestyles and emergence of pathogens.</title>
        <authorList>
            <person name="Haridas S."/>
            <person name="Albert R."/>
            <person name="Binder M."/>
            <person name="Bloem J."/>
            <person name="Labutti K."/>
            <person name="Salamov A."/>
            <person name="Andreopoulos B."/>
            <person name="Baker S."/>
            <person name="Barry K."/>
            <person name="Bills G."/>
            <person name="Bluhm B."/>
            <person name="Cannon C."/>
            <person name="Castanera R."/>
            <person name="Culley D."/>
            <person name="Daum C."/>
            <person name="Ezra D."/>
            <person name="Gonzalez J."/>
            <person name="Henrissat B."/>
            <person name="Kuo A."/>
            <person name="Liang C."/>
            <person name="Lipzen A."/>
            <person name="Lutzoni F."/>
            <person name="Magnuson J."/>
            <person name="Mondo S."/>
            <person name="Nolan M."/>
            <person name="Ohm R."/>
            <person name="Pangilinan J."/>
            <person name="Park H.-J."/>
            <person name="Ramirez L."/>
            <person name="Alfaro M."/>
            <person name="Sun H."/>
            <person name="Tritt A."/>
            <person name="Yoshinaga Y."/>
            <person name="Zwiers L.-H."/>
            <person name="Turgeon B."/>
            <person name="Goodwin S."/>
            <person name="Spatafora J."/>
            <person name="Crous P."/>
            <person name="Grigoriev I."/>
        </authorList>
    </citation>
    <scope>NUCLEOTIDE SEQUENCE</scope>
    <source>
        <strain evidence="2">CBS 107.79</strain>
    </source>
</reference>
<sequence length="211" mass="23084">MTEHAELAKYAGVQRYGQVAKRKLPRVGMQLFESPQTENITRDAHCGCLGGGMKTVRYLVKWRTNAMTVCHPATVTTHLRPLIDRGERLRIKLSAPSTRCVLKSKRYSLKAVVWNSPIPGRPMCACPPVLSGVATLARLPISFELATATRDGVRRGAVEHTASIDVRGMVRSVTVEKEAGDASWLAGVDFGEPGPSSDRNKREGPWSFLSG</sequence>
<organism evidence="2 3">
    <name type="scientific">Bimuria novae-zelandiae CBS 107.79</name>
    <dbReference type="NCBI Taxonomy" id="1447943"/>
    <lineage>
        <taxon>Eukaryota</taxon>
        <taxon>Fungi</taxon>
        <taxon>Dikarya</taxon>
        <taxon>Ascomycota</taxon>
        <taxon>Pezizomycotina</taxon>
        <taxon>Dothideomycetes</taxon>
        <taxon>Pleosporomycetidae</taxon>
        <taxon>Pleosporales</taxon>
        <taxon>Massarineae</taxon>
        <taxon>Didymosphaeriaceae</taxon>
        <taxon>Bimuria</taxon>
    </lineage>
</organism>
<proteinExistence type="predicted"/>
<protein>
    <submittedName>
        <fullName evidence="2">Uncharacterized protein</fullName>
    </submittedName>
</protein>
<keyword evidence="3" id="KW-1185">Reference proteome</keyword>
<dbReference type="EMBL" id="ML976674">
    <property type="protein sequence ID" value="KAF1974558.1"/>
    <property type="molecule type" value="Genomic_DNA"/>
</dbReference>
<evidence type="ECO:0000256" key="1">
    <source>
        <dbReference type="SAM" id="MobiDB-lite"/>
    </source>
</evidence>
<gene>
    <name evidence="2" type="ORF">BU23DRAFT_95246</name>
</gene>
<evidence type="ECO:0000313" key="2">
    <source>
        <dbReference type="EMBL" id="KAF1974558.1"/>
    </source>
</evidence>